<reference evidence="3 4" key="1">
    <citation type="submission" date="2017-11" db="EMBL/GenBank/DDBJ databases">
        <title>Draft genome of actinobacteria isolated from guarana (Paullinia cupana (Mart.) Ducke.</title>
        <authorList>
            <person name="Siqueira K.A."/>
            <person name="Liotti R.G."/>
            <person name="Mendes T.A.O."/>
            <person name="Soares M.A."/>
        </authorList>
    </citation>
    <scope>NUCLEOTIDE SEQUENCE [LARGE SCALE GENOMIC DNA]</scope>
    <source>
        <strain evidence="3 4">193</strain>
    </source>
</reference>
<dbReference type="Gene3D" id="3.30.420.280">
    <property type="match status" value="1"/>
</dbReference>
<dbReference type="OrthoDB" id="4498710at2"/>
<dbReference type="Pfam" id="PF03237">
    <property type="entry name" value="Terminase_6N"/>
    <property type="match status" value="1"/>
</dbReference>
<dbReference type="EMBL" id="PENI01000015">
    <property type="protein sequence ID" value="RMB83658.1"/>
    <property type="molecule type" value="Genomic_DNA"/>
</dbReference>
<keyword evidence="4" id="KW-1185">Reference proteome</keyword>
<dbReference type="InterPro" id="IPR035421">
    <property type="entry name" value="Terminase_6C"/>
</dbReference>
<evidence type="ECO:0000259" key="2">
    <source>
        <dbReference type="Pfam" id="PF17289"/>
    </source>
</evidence>
<protein>
    <submittedName>
        <fullName evidence="3">PBSX family phage terminase large subunit</fullName>
    </submittedName>
</protein>
<comment type="caution">
    <text evidence="3">The sequence shown here is derived from an EMBL/GenBank/DDBJ whole genome shotgun (WGS) entry which is preliminary data.</text>
</comment>
<dbReference type="RefSeq" id="WP_121891659.1">
    <property type="nucleotide sequence ID" value="NZ_PENI01000015.1"/>
</dbReference>
<dbReference type="AlphaFoldDB" id="A0A3M0I5R9"/>
<dbReference type="InterPro" id="IPR027417">
    <property type="entry name" value="P-loop_NTPase"/>
</dbReference>
<proteinExistence type="predicted"/>
<sequence length="421" mass="46982">MRSRLALSPKQIDSIMEARAFQNVWEGSVRSGKTIASLLRWLDFVANRPEGGELVMVGRTRDSLARNVFGPLIDPTIFGKVARDIHYTSGAPTANVLGRTVHALGANDAQAEPKVRGLTCAGAYCDEITTLPRTFYDQLNARCSVEGSKIFGTTNPDNPNHWARKEYLLRPRETRLRSWHFVMDDNPGLSEGYKARTKASYQGLFYKRNVQGLWVMAEGAIYEAYDEAQHVVDTLPEMRRYWLGMDYGTVNATSVILLGEGVDGRLYACAEWRHDSRKAQRQMTDAQYSAAIRAWLANYRPPNAPATAPKGVIPEWSFVDPSAASFIRQAYEDDFPNLAKASNDVGDGIRDVASLLAAGLLRIHRSCTGLLDELPGYVWDEKAAERGEDKPVKINDHSVDALRYVIHSTAHEWRHLLALAA</sequence>
<feature type="domain" description="Terminase large subunit gp17-like C-terminal" evidence="2">
    <location>
        <begin position="279"/>
        <end position="408"/>
    </location>
</feature>
<name>A0A3M0I5R9_9ACTN</name>
<accession>A0A3M0I5R9</accession>
<dbReference type="Pfam" id="PF17289">
    <property type="entry name" value="Terminase_6C"/>
    <property type="match status" value="1"/>
</dbReference>
<dbReference type="Proteomes" id="UP000270471">
    <property type="component" value="Unassembled WGS sequence"/>
</dbReference>
<dbReference type="InterPro" id="IPR006437">
    <property type="entry name" value="Phage_terminase_lsu"/>
</dbReference>
<dbReference type="NCBIfam" id="TIGR01547">
    <property type="entry name" value="phage_term_2"/>
    <property type="match status" value="1"/>
</dbReference>
<organism evidence="3 4">
    <name type="scientific">Streptomyces shenzhenensis</name>
    <dbReference type="NCBI Taxonomy" id="943815"/>
    <lineage>
        <taxon>Bacteria</taxon>
        <taxon>Bacillati</taxon>
        <taxon>Actinomycetota</taxon>
        <taxon>Actinomycetes</taxon>
        <taxon>Kitasatosporales</taxon>
        <taxon>Streptomycetaceae</taxon>
        <taxon>Streptomyces</taxon>
    </lineage>
</organism>
<evidence type="ECO:0000313" key="3">
    <source>
        <dbReference type="EMBL" id="RMB83658.1"/>
    </source>
</evidence>
<evidence type="ECO:0000256" key="1">
    <source>
        <dbReference type="ARBA" id="ARBA00022612"/>
    </source>
</evidence>
<dbReference type="Gene3D" id="3.40.50.300">
    <property type="entry name" value="P-loop containing nucleotide triphosphate hydrolases"/>
    <property type="match status" value="1"/>
</dbReference>
<gene>
    <name evidence="3" type="ORF">CTZ28_23360</name>
</gene>
<evidence type="ECO:0000313" key="4">
    <source>
        <dbReference type="Proteomes" id="UP000270471"/>
    </source>
</evidence>
<keyword evidence="1" id="KW-1188">Viral release from host cell</keyword>